<reference evidence="2" key="2">
    <citation type="journal article" date="2017" name="Nat. Plants">
        <title>The Aegilops tauschii genome reveals multiple impacts of transposons.</title>
        <authorList>
            <person name="Zhao G."/>
            <person name="Zou C."/>
            <person name="Li K."/>
            <person name="Wang K."/>
            <person name="Li T."/>
            <person name="Gao L."/>
            <person name="Zhang X."/>
            <person name="Wang H."/>
            <person name="Yang Z."/>
            <person name="Liu X."/>
            <person name="Jiang W."/>
            <person name="Mao L."/>
            <person name="Kong X."/>
            <person name="Jiao Y."/>
            <person name="Jia J."/>
        </authorList>
    </citation>
    <scope>NUCLEOTIDE SEQUENCE [LARGE SCALE GENOMIC DNA]</scope>
    <source>
        <strain evidence="2">cv. AL8/78</strain>
    </source>
</reference>
<evidence type="ECO:0000313" key="2">
    <source>
        <dbReference type="Proteomes" id="UP000015105"/>
    </source>
</evidence>
<reference evidence="1" key="4">
    <citation type="submission" date="2019-03" db="UniProtKB">
        <authorList>
            <consortium name="EnsemblPlants"/>
        </authorList>
    </citation>
    <scope>IDENTIFICATION</scope>
</reference>
<accession>A0A453R574</accession>
<dbReference type="EnsemblPlants" id="AET7Gv20464500.4">
    <property type="protein sequence ID" value="AET7Gv20464500.4"/>
    <property type="gene ID" value="AET7Gv20464500"/>
</dbReference>
<keyword evidence="2" id="KW-1185">Reference proteome</keyword>
<reference evidence="1" key="5">
    <citation type="journal article" date="2021" name="G3 (Bethesda)">
        <title>Aegilops tauschii genome assembly Aet v5.0 features greater sequence contiguity and improved annotation.</title>
        <authorList>
            <person name="Wang L."/>
            <person name="Zhu T."/>
            <person name="Rodriguez J.C."/>
            <person name="Deal K.R."/>
            <person name="Dubcovsky J."/>
            <person name="McGuire P.E."/>
            <person name="Lux T."/>
            <person name="Spannagl M."/>
            <person name="Mayer K.F.X."/>
            <person name="Baldrich P."/>
            <person name="Meyers B.C."/>
            <person name="Huo N."/>
            <person name="Gu Y.Q."/>
            <person name="Zhou H."/>
            <person name="Devos K.M."/>
            <person name="Bennetzen J.L."/>
            <person name="Unver T."/>
            <person name="Budak H."/>
            <person name="Gulick P.J."/>
            <person name="Galiba G."/>
            <person name="Kalapos B."/>
            <person name="Nelson D.R."/>
            <person name="Li P."/>
            <person name="You F.M."/>
            <person name="Luo M.C."/>
            <person name="Dvorak J."/>
        </authorList>
    </citation>
    <scope>NUCLEOTIDE SEQUENCE [LARGE SCALE GENOMIC DNA]</scope>
    <source>
        <strain evidence="1">cv. AL8/78</strain>
    </source>
</reference>
<sequence length="91" mass="10401">MGFTRQHEGTGRTRNMRIHFSCLLLISRNYQLQVPFAIHNLPRSLLVSSTRRIEKSSEKDLPPRGTGDLLMSLCTSARILSISKFVMHDCK</sequence>
<proteinExistence type="predicted"/>
<evidence type="ECO:0000313" key="1">
    <source>
        <dbReference type="EnsemblPlants" id="AET7Gv20464500.4"/>
    </source>
</evidence>
<reference evidence="2" key="1">
    <citation type="journal article" date="2014" name="Science">
        <title>Ancient hybridizations among the ancestral genomes of bread wheat.</title>
        <authorList>
            <consortium name="International Wheat Genome Sequencing Consortium,"/>
            <person name="Marcussen T."/>
            <person name="Sandve S.R."/>
            <person name="Heier L."/>
            <person name="Spannagl M."/>
            <person name="Pfeifer M."/>
            <person name="Jakobsen K.S."/>
            <person name="Wulff B.B."/>
            <person name="Steuernagel B."/>
            <person name="Mayer K.F."/>
            <person name="Olsen O.A."/>
        </authorList>
    </citation>
    <scope>NUCLEOTIDE SEQUENCE [LARGE SCALE GENOMIC DNA]</scope>
    <source>
        <strain evidence="2">cv. AL8/78</strain>
    </source>
</reference>
<organism evidence="1 2">
    <name type="scientific">Aegilops tauschii subsp. strangulata</name>
    <name type="common">Goatgrass</name>
    <dbReference type="NCBI Taxonomy" id="200361"/>
    <lineage>
        <taxon>Eukaryota</taxon>
        <taxon>Viridiplantae</taxon>
        <taxon>Streptophyta</taxon>
        <taxon>Embryophyta</taxon>
        <taxon>Tracheophyta</taxon>
        <taxon>Spermatophyta</taxon>
        <taxon>Magnoliopsida</taxon>
        <taxon>Liliopsida</taxon>
        <taxon>Poales</taxon>
        <taxon>Poaceae</taxon>
        <taxon>BOP clade</taxon>
        <taxon>Pooideae</taxon>
        <taxon>Triticodae</taxon>
        <taxon>Triticeae</taxon>
        <taxon>Triticinae</taxon>
        <taxon>Aegilops</taxon>
    </lineage>
</organism>
<dbReference type="AlphaFoldDB" id="A0A453R574"/>
<dbReference type="Gramene" id="AET7Gv20464500.4">
    <property type="protein sequence ID" value="AET7Gv20464500.4"/>
    <property type="gene ID" value="AET7Gv20464500"/>
</dbReference>
<protein>
    <submittedName>
        <fullName evidence="1">Uncharacterized protein</fullName>
    </submittedName>
</protein>
<name>A0A453R574_AEGTS</name>
<dbReference type="Proteomes" id="UP000015105">
    <property type="component" value="Chromosome 7D"/>
</dbReference>
<reference evidence="1" key="3">
    <citation type="journal article" date="2017" name="Nature">
        <title>Genome sequence of the progenitor of the wheat D genome Aegilops tauschii.</title>
        <authorList>
            <person name="Luo M.C."/>
            <person name="Gu Y.Q."/>
            <person name="Puiu D."/>
            <person name="Wang H."/>
            <person name="Twardziok S.O."/>
            <person name="Deal K.R."/>
            <person name="Huo N."/>
            <person name="Zhu T."/>
            <person name="Wang L."/>
            <person name="Wang Y."/>
            <person name="McGuire P.E."/>
            <person name="Liu S."/>
            <person name="Long H."/>
            <person name="Ramasamy R.K."/>
            <person name="Rodriguez J.C."/>
            <person name="Van S.L."/>
            <person name="Yuan L."/>
            <person name="Wang Z."/>
            <person name="Xia Z."/>
            <person name="Xiao L."/>
            <person name="Anderson O.D."/>
            <person name="Ouyang S."/>
            <person name="Liang Y."/>
            <person name="Zimin A.V."/>
            <person name="Pertea G."/>
            <person name="Qi P."/>
            <person name="Bennetzen J.L."/>
            <person name="Dai X."/>
            <person name="Dawson M.W."/>
            <person name="Muller H.G."/>
            <person name="Kugler K."/>
            <person name="Rivarola-Duarte L."/>
            <person name="Spannagl M."/>
            <person name="Mayer K.F.X."/>
            <person name="Lu F.H."/>
            <person name="Bevan M.W."/>
            <person name="Leroy P."/>
            <person name="Li P."/>
            <person name="You F.M."/>
            <person name="Sun Q."/>
            <person name="Liu Z."/>
            <person name="Lyons E."/>
            <person name="Wicker T."/>
            <person name="Salzberg S.L."/>
            <person name="Devos K.M."/>
            <person name="Dvorak J."/>
        </authorList>
    </citation>
    <scope>NUCLEOTIDE SEQUENCE [LARGE SCALE GENOMIC DNA]</scope>
    <source>
        <strain evidence="1">cv. AL8/78</strain>
    </source>
</reference>